<sequence length="276" mass="30246">MSDITSKPPLLPDWVSDDIDPKVPSIARIYDYALGGSHNFSVDRELAEKSRARWPHSLHSAWTNRAFLRRAVTFCAEQGMTQFLDIGSGIPTAGNVHEILADLGVDARVVYTDIDPIAVVMSRRILADLPWATAIRGDARNLDGLVDDPDVRQMIDFSAPVAVLLVALLHYLPDSADPRRMIAQLRDRLAPGSMIAVSHMTTDEWPAPDLAEAIEMGKRTSTPIVMRPITEISAMLEGFELVAPGLVRVPQWRPEPGDDTTASYFDTVGAVGIKPA</sequence>
<evidence type="ECO:0008006" key="3">
    <source>
        <dbReference type="Google" id="ProtNLM"/>
    </source>
</evidence>
<protein>
    <recommendedName>
        <fullName evidence="3">S-adenosyl methyltransferase</fullName>
    </recommendedName>
</protein>
<dbReference type="InterPro" id="IPR006764">
    <property type="entry name" value="SAM_dep_MeTrfase_SAV2177_type"/>
</dbReference>
<dbReference type="CDD" id="cd02440">
    <property type="entry name" value="AdoMet_MTases"/>
    <property type="match status" value="1"/>
</dbReference>
<dbReference type="Pfam" id="PF04672">
    <property type="entry name" value="Methyltransf_19"/>
    <property type="match status" value="1"/>
</dbReference>
<keyword evidence="2" id="KW-1185">Reference proteome</keyword>
<comment type="caution">
    <text evidence="1">The sequence shown here is derived from an EMBL/GenBank/DDBJ whole genome shotgun (WGS) entry which is preliminary data.</text>
</comment>
<dbReference type="PIRSF" id="PIRSF017393">
    <property type="entry name" value="MTase_SAV2177"/>
    <property type="match status" value="1"/>
</dbReference>
<dbReference type="Proteomes" id="UP000076512">
    <property type="component" value="Unassembled WGS sequence"/>
</dbReference>
<dbReference type="EMBL" id="LWGR01000016">
    <property type="protein sequence ID" value="KZM70232.1"/>
    <property type="molecule type" value="Genomic_DNA"/>
</dbReference>
<dbReference type="Gene3D" id="3.40.50.150">
    <property type="entry name" value="Vaccinia Virus protein VP39"/>
    <property type="match status" value="1"/>
</dbReference>
<gene>
    <name evidence="1" type="ORF">AWN90_06720</name>
</gene>
<dbReference type="AlphaFoldDB" id="A0A164JBC1"/>
<dbReference type="OrthoDB" id="4134439at2"/>
<organism evidence="1 2">
    <name type="scientific">Nocardia terpenica</name>
    <dbReference type="NCBI Taxonomy" id="455432"/>
    <lineage>
        <taxon>Bacteria</taxon>
        <taxon>Bacillati</taxon>
        <taxon>Actinomycetota</taxon>
        <taxon>Actinomycetes</taxon>
        <taxon>Mycobacteriales</taxon>
        <taxon>Nocardiaceae</taxon>
        <taxon>Nocardia</taxon>
    </lineage>
</organism>
<dbReference type="SUPFAM" id="SSF53335">
    <property type="entry name" value="S-adenosyl-L-methionine-dependent methyltransferases"/>
    <property type="match status" value="1"/>
</dbReference>
<dbReference type="InterPro" id="IPR029063">
    <property type="entry name" value="SAM-dependent_MTases_sf"/>
</dbReference>
<dbReference type="STRING" id="455432.AWN90_06720"/>
<proteinExistence type="predicted"/>
<reference evidence="1 2" key="1">
    <citation type="submission" date="2016-04" db="EMBL/GenBank/DDBJ databases">
        <authorList>
            <person name="Evans L.H."/>
            <person name="Alamgir A."/>
            <person name="Owens N."/>
            <person name="Weber N.D."/>
            <person name="Virtaneva K."/>
            <person name="Barbian K."/>
            <person name="Babar A."/>
            <person name="Rosenke K."/>
        </authorList>
    </citation>
    <scope>NUCLEOTIDE SEQUENCE [LARGE SCALE GENOMIC DNA]</scope>
    <source>
        <strain evidence="1 2">IFM 0406</strain>
    </source>
</reference>
<name>A0A164JBC1_9NOCA</name>
<dbReference type="RefSeq" id="WP_067578614.1">
    <property type="nucleotide sequence ID" value="NZ_JABMCZ010000003.1"/>
</dbReference>
<evidence type="ECO:0000313" key="1">
    <source>
        <dbReference type="EMBL" id="KZM70232.1"/>
    </source>
</evidence>
<accession>A0A164JBC1</accession>
<evidence type="ECO:0000313" key="2">
    <source>
        <dbReference type="Proteomes" id="UP000076512"/>
    </source>
</evidence>